<evidence type="ECO:0000313" key="2">
    <source>
        <dbReference type="Proteomes" id="UP000295444"/>
    </source>
</evidence>
<evidence type="ECO:0000313" key="1">
    <source>
        <dbReference type="EMBL" id="TDP96042.1"/>
    </source>
</evidence>
<name>A0A4R6S848_LABRH</name>
<protein>
    <submittedName>
        <fullName evidence="1">Uncharacterized protein</fullName>
    </submittedName>
</protein>
<dbReference type="Proteomes" id="UP000295444">
    <property type="component" value="Unassembled WGS sequence"/>
</dbReference>
<proteinExistence type="predicted"/>
<keyword evidence="2" id="KW-1185">Reference proteome</keyword>
<dbReference type="AlphaFoldDB" id="A0A4R6S848"/>
<reference evidence="1 2" key="1">
    <citation type="submission" date="2019-03" db="EMBL/GenBank/DDBJ databases">
        <title>Genomic Encyclopedia of Type Strains, Phase IV (KMG-IV): sequencing the most valuable type-strain genomes for metagenomic binning, comparative biology and taxonomic classification.</title>
        <authorList>
            <person name="Goeker M."/>
        </authorList>
    </citation>
    <scope>NUCLEOTIDE SEQUENCE [LARGE SCALE GENOMIC DNA]</scope>
    <source>
        <strain evidence="1 2">DSM 45361</strain>
    </source>
</reference>
<sequence>MRVRRRGPVARARARRWPLGVGLTVTSRTRPRVRRGAGVVLPLVLLAACDSSVAGQAGVGAPPPPTTAQVAGQSLTDLAEAGALHVTGGLTTLSGDKVTVDLRVASTGEALGTLTVNGQRAKVVLLSKTPYLNGPAAFWAALPGIPDAKSTVVADRWVSVPPALLGVQIEDLFSPPALAQLLADGPAPTAQQPPEANRRQKVGGVDALAIDLSAGTEFVTPTAPHRVVGAKLASVGQAGPSAARDLDLAFTDATAALPSLYRDVDGQAATLAAPVDLITPVEEGSHRFAECGQASCAVIVDLTNGAKVAVRVSVSADWIGDGKPLGRCDTQTGLVAPGEQISATCTITSPQWTAFYQNAHSVPGQHPYRAEWSAVSLADPPDRKAVHAHATAKAPAKPAKNGAYVVYAIDHAKGGHARDMWKYGVVASGYWRDQAAQQLDACQSATGRMCAFHQVTTANDAPTAYAAQQQLIADYRASAKRCPAGQAVACDQK</sequence>
<gene>
    <name evidence="1" type="ORF">EV186_10422</name>
</gene>
<accession>A0A4R6S848</accession>
<comment type="caution">
    <text evidence="1">The sequence shown here is derived from an EMBL/GenBank/DDBJ whole genome shotgun (WGS) entry which is preliminary data.</text>
</comment>
<organism evidence="1 2">
    <name type="scientific">Labedaea rhizosphaerae</name>
    <dbReference type="NCBI Taxonomy" id="598644"/>
    <lineage>
        <taxon>Bacteria</taxon>
        <taxon>Bacillati</taxon>
        <taxon>Actinomycetota</taxon>
        <taxon>Actinomycetes</taxon>
        <taxon>Pseudonocardiales</taxon>
        <taxon>Pseudonocardiaceae</taxon>
        <taxon>Labedaea</taxon>
    </lineage>
</organism>
<dbReference type="EMBL" id="SNXZ01000004">
    <property type="protein sequence ID" value="TDP96042.1"/>
    <property type="molecule type" value="Genomic_DNA"/>
</dbReference>